<dbReference type="PANTHER" id="PTHR21346:SF0">
    <property type="entry name" value="RE45833P"/>
    <property type="match status" value="1"/>
</dbReference>
<keyword evidence="8" id="KW-1185">Reference proteome</keyword>
<evidence type="ECO:0000256" key="3">
    <source>
        <dbReference type="ARBA" id="ARBA00022692"/>
    </source>
</evidence>
<organism evidence="7 8">
    <name type="scientific">Parthenolecanium corni</name>
    <dbReference type="NCBI Taxonomy" id="536013"/>
    <lineage>
        <taxon>Eukaryota</taxon>
        <taxon>Metazoa</taxon>
        <taxon>Ecdysozoa</taxon>
        <taxon>Arthropoda</taxon>
        <taxon>Hexapoda</taxon>
        <taxon>Insecta</taxon>
        <taxon>Pterygota</taxon>
        <taxon>Neoptera</taxon>
        <taxon>Paraneoptera</taxon>
        <taxon>Hemiptera</taxon>
        <taxon>Sternorrhyncha</taxon>
        <taxon>Coccoidea</taxon>
        <taxon>Coccidae</taxon>
        <taxon>Parthenolecanium</taxon>
    </lineage>
</organism>
<keyword evidence="3 6" id="KW-0812">Transmembrane</keyword>
<dbReference type="GO" id="GO:0000422">
    <property type="term" value="P:autophagy of mitochondrion"/>
    <property type="evidence" value="ECO:0007669"/>
    <property type="project" value="TreeGrafter"/>
</dbReference>
<evidence type="ECO:0000256" key="6">
    <source>
        <dbReference type="SAM" id="Phobius"/>
    </source>
</evidence>
<evidence type="ECO:0000256" key="4">
    <source>
        <dbReference type="ARBA" id="ARBA00022989"/>
    </source>
</evidence>
<dbReference type="GO" id="GO:0005741">
    <property type="term" value="C:mitochondrial outer membrane"/>
    <property type="evidence" value="ECO:0007669"/>
    <property type="project" value="UniProtKB-SubCell"/>
</dbReference>
<comment type="caution">
    <text evidence="7">The sequence shown here is derived from an EMBL/GenBank/DDBJ whole genome shotgun (WGS) entry which is preliminary data.</text>
</comment>
<dbReference type="EMBL" id="JBBCAQ010000004">
    <property type="protein sequence ID" value="KAK7604119.1"/>
    <property type="molecule type" value="Genomic_DNA"/>
</dbReference>
<accession>A0AAN9TRV8</accession>
<protein>
    <recommendedName>
        <fullName evidence="9">FUN14 domain-containing protein 1</fullName>
    </recommendedName>
</protein>
<evidence type="ECO:0000256" key="1">
    <source>
        <dbReference type="ARBA" id="ARBA00004374"/>
    </source>
</evidence>
<dbReference type="Proteomes" id="UP001367676">
    <property type="component" value="Unassembled WGS sequence"/>
</dbReference>
<feature type="transmembrane region" description="Helical" evidence="6">
    <location>
        <begin position="146"/>
        <end position="167"/>
    </location>
</feature>
<dbReference type="PANTHER" id="PTHR21346">
    <property type="entry name" value="FUN14 DOMAIN CONTAINING"/>
    <property type="match status" value="1"/>
</dbReference>
<dbReference type="AlphaFoldDB" id="A0AAN9TRV8"/>
<evidence type="ECO:0000256" key="2">
    <source>
        <dbReference type="ARBA" id="ARBA00009160"/>
    </source>
</evidence>
<dbReference type="InterPro" id="IPR007014">
    <property type="entry name" value="FUN14"/>
</dbReference>
<evidence type="ECO:0000313" key="8">
    <source>
        <dbReference type="Proteomes" id="UP001367676"/>
    </source>
</evidence>
<proteinExistence type="inferred from homology"/>
<evidence type="ECO:0000313" key="7">
    <source>
        <dbReference type="EMBL" id="KAK7604119.1"/>
    </source>
</evidence>
<keyword evidence="5 6" id="KW-0472">Membrane</keyword>
<evidence type="ECO:0000256" key="5">
    <source>
        <dbReference type="ARBA" id="ARBA00023136"/>
    </source>
</evidence>
<keyword evidence="4 6" id="KW-1133">Transmembrane helix</keyword>
<comment type="subcellular location">
    <subcellularLocation>
        <location evidence="1">Mitochondrion outer membrane</location>
        <topology evidence="1">Multi-pass membrane protein</topology>
    </subcellularLocation>
</comment>
<comment type="similarity">
    <text evidence="2">Belongs to the FUN14 family.</text>
</comment>
<dbReference type="Pfam" id="PF04930">
    <property type="entry name" value="FUN14"/>
    <property type="match status" value="1"/>
</dbReference>
<name>A0AAN9TRV8_9HEMI</name>
<gene>
    <name evidence="7" type="ORF">V9T40_004392</name>
</gene>
<evidence type="ECO:0008006" key="9">
    <source>
        <dbReference type="Google" id="ProtNLM"/>
    </source>
</evidence>
<reference evidence="7 8" key="1">
    <citation type="submission" date="2024-03" db="EMBL/GenBank/DDBJ databases">
        <title>Adaptation during the transition from Ophiocordyceps entomopathogen to insect associate is accompanied by gene loss and intensified selection.</title>
        <authorList>
            <person name="Ward C.M."/>
            <person name="Onetto C.A."/>
            <person name="Borneman A.R."/>
        </authorList>
    </citation>
    <scope>NUCLEOTIDE SEQUENCE [LARGE SCALE GENOMIC DNA]</scope>
    <source>
        <strain evidence="7">AWRI1</strain>
        <tissue evidence="7">Single Adult Female</tissue>
    </source>
</reference>
<sequence>MAGTPSKDEVVEEVKGILAKVVDDVGKASTARQLMIGGATGWLTGFTLIKVGKAAAAAIGSGIIILQIANHNGYIKINWDKVTKNAEKVSEQLEEKPSKSNLMKKVGKFMDEKIDKAETVLKKKERKVKKWFYKATDEDYFMFEEIHVFMAAFLGAIIIGMVCGIITR</sequence>